<name>A0ACC0AQU3_CATRO</name>
<evidence type="ECO:0000313" key="1">
    <source>
        <dbReference type="EMBL" id="KAI5662313.1"/>
    </source>
</evidence>
<gene>
    <name evidence="1" type="ORF">M9H77_21636</name>
</gene>
<organism evidence="1 2">
    <name type="scientific">Catharanthus roseus</name>
    <name type="common">Madagascar periwinkle</name>
    <name type="synonym">Vinca rosea</name>
    <dbReference type="NCBI Taxonomy" id="4058"/>
    <lineage>
        <taxon>Eukaryota</taxon>
        <taxon>Viridiplantae</taxon>
        <taxon>Streptophyta</taxon>
        <taxon>Embryophyta</taxon>
        <taxon>Tracheophyta</taxon>
        <taxon>Spermatophyta</taxon>
        <taxon>Magnoliopsida</taxon>
        <taxon>eudicotyledons</taxon>
        <taxon>Gunneridae</taxon>
        <taxon>Pentapetalae</taxon>
        <taxon>asterids</taxon>
        <taxon>lamiids</taxon>
        <taxon>Gentianales</taxon>
        <taxon>Apocynaceae</taxon>
        <taxon>Rauvolfioideae</taxon>
        <taxon>Vinceae</taxon>
        <taxon>Catharanthinae</taxon>
        <taxon>Catharanthus</taxon>
    </lineage>
</organism>
<protein>
    <submittedName>
        <fullName evidence="1">Uncharacterized protein</fullName>
    </submittedName>
</protein>
<evidence type="ECO:0000313" key="2">
    <source>
        <dbReference type="Proteomes" id="UP001060085"/>
    </source>
</evidence>
<comment type="caution">
    <text evidence="1">The sequence shown here is derived from an EMBL/GenBank/DDBJ whole genome shotgun (WGS) entry which is preliminary data.</text>
</comment>
<accession>A0ACC0AQU3</accession>
<dbReference type="EMBL" id="CM044705">
    <property type="protein sequence ID" value="KAI5662313.1"/>
    <property type="molecule type" value="Genomic_DNA"/>
</dbReference>
<proteinExistence type="predicted"/>
<reference evidence="2" key="1">
    <citation type="journal article" date="2023" name="Nat. Plants">
        <title>Single-cell RNA sequencing provides a high-resolution roadmap for understanding the multicellular compartmentation of specialized metabolism.</title>
        <authorList>
            <person name="Sun S."/>
            <person name="Shen X."/>
            <person name="Li Y."/>
            <person name="Li Y."/>
            <person name="Wang S."/>
            <person name="Li R."/>
            <person name="Zhang H."/>
            <person name="Shen G."/>
            <person name="Guo B."/>
            <person name="Wei J."/>
            <person name="Xu J."/>
            <person name="St-Pierre B."/>
            <person name="Chen S."/>
            <person name="Sun C."/>
        </authorList>
    </citation>
    <scope>NUCLEOTIDE SEQUENCE [LARGE SCALE GENOMIC DNA]</scope>
</reference>
<keyword evidence="2" id="KW-1185">Reference proteome</keyword>
<sequence length="148" mass="16615">MRRLAKRGIDSGFAQKSRYDIVIPSRGYNHKKVTEDELNKKNVIGDGNYGYRVVVDFVFGDEHQWSEDIVAEWICTLRSLVGNTESLYVIANAFNLCVILIAHIGSTTVLPLYSYSDRPSGTLVIGLLTDQQHFIQTGTRGFLEPCSN</sequence>
<dbReference type="Proteomes" id="UP001060085">
    <property type="component" value="Linkage Group LG05"/>
</dbReference>